<evidence type="ECO:0000256" key="1">
    <source>
        <dbReference type="SAM" id="Phobius"/>
    </source>
</evidence>
<accession>A0ABT7WFP6</accession>
<comment type="caution">
    <text evidence="2">The sequence shown here is derived from an EMBL/GenBank/DDBJ whole genome shotgun (WGS) entry which is preliminary data.</text>
</comment>
<evidence type="ECO:0008006" key="4">
    <source>
        <dbReference type="Google" id="ProtNLM"/>
    </source>
</evidence>
<proteinExistence type="predicted"/>
<feature type="transmembrane region" description="Helical" evidence="1">
    <location>
        <begin position="96"/>
        <end position="118"/>
    </location>
</feature>
<evidence type="ECO:0000313" key="3">
    <source>
        <dbReference type="Proteomes" id="UP001174839"/>
    </source>
</evidence>
<gene>
    <name evidence="2" type="ORF">QU605_09700</name>
</gene>
<keyword evidence="1" id="KW-0472">Membrane</keyword>
<keyword evidence="1" id="KW-0812">Transmembrane</keyword>
<dbReference type="Proteomes" id="UP001174839">
    <property type="component" value="Unassembled WGS sequence"/>
</dbReference>
<feature type="transmembrane region" description="Helical" evidence="1">
    <location>
        <begin position="124"/>
        <end position="144"/>
    </location>
</feature>
<keyword evidence="3" id="KW-1185">Reference proteome</keyword>
<evidence type="ECO:0000313" key="2">
    <source>
        <dbReference type="EMBL" id="MDM9631745.1"/>
    </source>
</evidence>
<organism evidence="2 3">
    <name type="scientific">Robiginitalea aurantiaca</name>
    <dbReference type="NCBI Taxonomy" id="3056915"/>
    <lineage>
        <taxon>Bacteria</taxon>
        <taxon>Pseudomonadati</taxon>
        <taxon>Bacteroidota</taxon>
        <taxon>Flavobacteriia</taxon>
        <taxon>Flavobacteriales</taxon>
        <taxon>Flavobacteriaceae</taxon>
        <taxon>Robiginitalea</taxon>
    </lineage>
</organism>
<protein>
    <recommendedName>
        <fullName evidence="4">DUF2752 domain-containing protein</fullName>
    </recommendedName>
</protein>
<dbReference type="EMBL" id="JAUDUY010000004">
    <property type="protein sequence ID" value="MDM9631745.1"/>
    <property type="molecule type" value="Genomic_DNA"/>
</dbReference>
<keyword evidence="1" id="KW-1133">Transmembrane helix</keyword>
<sequence length="158" mass="17596">MKLRMEAVKSNCCKTKSSSTSLRKTAGSRGSMSLLSTALLILLPKCPLCLTAYLSAAGLFIDIENEQLAPFLLHAKPLLGAVIIAMILLNQRGRRTYIALGVAVVAMVLLVVQTYFIPALLPDWIIYGAFFMAIWYNGNFRYFYRFIRSGKQQKPLQG</sequence>
<reference evidence="2" key="1">
    <citation type="submission" date="2023-06" db="EMBL/GenBank/DDBJ databases">
        <title>Robiginitalea aurantiacus sp. nov. and Algoriphagus sediminis sp. nov., isolated from coastal sediment.</title>
        <authorList>
            <person name="Zhou Z.Y."/>
            <person name="An J."/>
            <person name="Jia Y.W."/>
            <person name="Du Z.J."/>
        </authorList>
    </citation>
    <scope>NUCLEOTIDE SEQUENCE</scope>
    <source>
        <strain evidence="2">M39</strain>
    </source>
</reference>
<feature type="transmembrane region" description="Helical" evidence="1">
    <location>
        <begin position="67"/>
        <end position="89"/>
    </location>
</feature>
<name>A0ABT7WFP6_9FLAO</name>